<dbReference type="Proteomes" id="UP001341135">
    <property type="component" value="Chromosome"/>
</dbReference>
<sequence>MPRALTLLEKALELLEELPCIADAHVHLIDGRSPWELALELAGYRVSLAQVMEIRPPVDLVTRKSQGVLPRAWSMSRPVLEKLAPWLLEHYESPSRLLAETLVFLSRFGPIDPREARATSGARLLVYADPEPSAGPEETHARAHGRLRDGYQGLKLITTLHMVWPDSEEVEAVFEAANEAAAPILAHAGCDPGLWELPPFCALGNPARLEPFIARYRDVPVIIAHCGGYSAAAPGVYTQEAVALARRYPNVYLDTSAVPLEVLEIVLASLPPDKILHGSDYPVVEEDTPARSAARLAAAAIHRGLGRRAVEAMMYRNLEELLGQQCQPIEPT</sequence>
<evidence type="ECO:0000313" key="2">
    <source>
        <dbReference type="EMBL" id="BES80446.1"/>
    </source>
</evidence>
<dbReference type="Gene3D" id="3.20.20.140">
    <property type="entry name" value="Metal-dependent hydrolases"/>
    <property type="match status" value="1"/>
</dbReference>
<proteinExistence type="predicted"/>
<name>A0ABM8IS96_9CREN</name>
<protein>
    <recommendedName>
        <fullName evidence="1">Amidohydrolase-related domain-containing protein</fullName>
    </recommendedName>
</protein>
<dbReference type="InterPro" id="IPR006680">
    <property type="entry name" value="Amidohydro-rel"/>
</dbReference>
<gene>
    <name evidence="2" type="ORF">PABY_00130</name>
</gene>
<dbReference type="RefSeq" id="WP_338250695.1">
    <property type="nucleotide sequence ID" value="NZ_AP028907.1"/>
</dbReference>
<dbReference type="SUPFAM" id="SSF51556">
    <property type="entry name" value="Metallo-dependent hydrolases"/>
    <property type="match status" value="1"/>
</dbReference>
<dbReference type="InterPro" id="IPR032466">
    <property type="entry name" value="Metal_Hydrolase"/>
</dbReference>
<accession>A0ABM8IS96</accession>
<evidence type="ECO:0000259" key="1">
    <source>
        <dbReference type="Pfam" id="PF04909"/>
    </source>
</evidence>
<reference evidence="2 3" key="1">
    <citation type="submission" date="2023-09" db="EMBL/GenBank/DDBJ databases">
        <title>Pyrofollis japonicus gen. nov. sp. nov., a novel member of the family Pyrodictiaceae isolated from the Iheya North hydrothermal field.</title>
        <authorList>
            <person name="Miyazaki U."/>
            <person name="Sanari M."/>
            <person name="Tame A."/>
            <person name="Kitajima M."/>
            <person name="Okamoto A."/>
            <person name="Sawayama S."/>
            <person name="Miyazaki J."/>
            <person name="Takai K."/>
            <person name="Nakagawa S."/>
        </authorList>
    </citation>
    <scope>NUCLEOTIDE SEQUENCE [LARGE SCALE GENOMIC DNA]</scope>
    <source>
        <strain evidence="2 3">AV2</strain>
    </source>
</reference>
<keyword evidence="3" id="KW-1185">Reference proteome</keyword>
<dbReference type="GeneID" id="89288037"/>
<organism evidence="2 3">
    <name type="scientific">Pyrodictium abyssi</name>
    <dbReference type="NCBI Taxonomy" id="54256"/>
    <lineage>
        <taxon>Archaea</taxon>
        <taxon>Thermoproteota</taxon>
        <taxon>Thermoprotei</taxon>
        <taxon>Desulfurococcales</taxon>
        <taxon>Pyrodictiaceae</taxon>
        <taxon>Pyrodictium</taxon>
    </lineage>
</organism>
<dbReference type="Pfam" id="PF04909">
    <property type="entry name" value="Amidohydro_2"/>
    <property type="match status" value="1"/>
</dbReference>
<dbReference type="EMBL" id="AP028907">
    <property type="protein sequence ID" value="BES80446.1"/>
    <property type="molecule type" value="Genomic_DNA"/>
</dbReference>
<feature type="domain" description="Amidohydrolase-related" evidence="1">
    <location>
        <begin position="136"/>
        <end position="323"/>
    </location>
</feature>
<evidence type="ECO:0000313" key="3">
    <source>
        <dbReference type="Proteomes" id="UP001341135"/>
    </source>
</evidence>